<dbReference type="InterPro" id="IPR023214">
    <property type="entry name" value="HAD_sf"/>
</dbReference>
<dbReference type="SUPFAM" id="SSF56784">
    <property type="entry name" value="HAD-like"/>
    <property type="match status" value="1"/>
</dbReference>
<dbReference type="Proteomes" id="UP001356308">
    <property type="component" value="Unassembled WGS sequence"/>
</dbReference>
<evidence type="ECO:0000313" key="6">
    <source>
        <dbReference type="Proteomes" id="UP001356308"/>
    </source>
</evidence>
<proteinExistence type="inferred from homology"/>
<dbReference type="EMBL" id="JAZDDG010000002">
    <property type="protein sequence ID" value="MEE1975185.1"/>
    <property type="molecule type" value="Genomic_DNA"/>
</dbReference>
<evidence type="ECO:0000313" key="5">
    <source>
        <dbReference type="EMBL" id="MEE1975185.1"/>
    </source>
</evidence>
<evidence type="ECO:0000256" key="4">
    <source>
        <dbReference type="ARBA" id="ARBA00013078"/>
    </source>
</evidence>
<reference evidence="5 6" key="1">
    <citation type="submission" date="2024-01" db="EMBL/GenBank/DDBJ databases">
        <title>Maribacter spp. originated from different algae showed divergent polysaccharides utilization ability.</title>
        <authorList>
            <person name="Wang H."/>
            <person name="Wu Y."/>
        </authorList>
    </citation>
    <scope>NUCLEOTIDE SEQUENCE [LARGE SCALE GENOMIC DNA]</scope>
    <source>
        <strain evidence="5 6">PR1</strain>
    </source>
</reference>
<gene>
    <name evidence="5" type="ORF">V1I91_03840</name>
</gene>
<accession>A0ABU7IQE8</accession>
<comment type="similarity">
    <text evidence="3">Belongs to the HAD-like hydrolase superfamily. CbbY/CbbZ/Gph/YieH family.</text>
</comment>
<dbReference type="PANTHER" id="PTHR43434">
    <property type="entry name" value="PHOSPHOGLYCOLATE PHOSPHATASE"/>
    <property type="match status" value="1"/>
</dbReference>
<sequence length="200" mass="23480">MSKTILWDFDGVILESMSMRDFGFKEIFKNYPEDKVDELINYHRANGGLSRYVKIRHFYEVILGKKIHENKVLEYANNFSLIMKDRLTDKNNLIMESLNFIKENYTNYKFHIVSGSDENELNYLCNKLEIDQYFISIHGSPTPKDILVNTLINKHQLDKEETCLIGDSINDFEAANSNGIHFVAYNNDKLDKFNTRPPFF</sequence>
<name>A0ABU7IQE8_9FLAO</name>
<dbReference type="InterPro" id="IPR023198">
    <property type="entry name" value="PGP-like_dom2"/>
</dbReference>
<dbReference type="InterPro" id="IPR050155">
    <property type="entry name" value="HAD-like_hydrolase_sf"/>
</dbReference>
<comment type="pathway">
    <text evidence="2">Organic acid metabolism; glycolate biosynthesis; glycolate from 2-phosphoglycolate: step 1/1.</text>
</comment>
<dbReference type="PANTHER" id="PTHR43434:SF1">
    <property type="entry name" value="PHOSPHOGLYCOLATE PHOSPHATASE"/>
    <property type="match status" value="1"/>
</dbReference>
<dbReference type="EC" id="3.1.3.18" evidence="4"/>
<dbReference type="Pfam" id="PF13419">
    <property type="entry name" value="HAD_2"/>
    <property type="match status" value="1"/>
</dbReference>
<dbReference type="InterPro" id="IPR036412">
    <property type="entry name" value="HAD-like_sf"/>
</dbReference>
<comment type="caution">
    <text evidence="5">The sequence shown here is derived from an EMBL/GenBank/DDBJ whole genome shotgun (WGS) entry which is preliminary data.</text>
</comment>
<dbReference type="Gene3D" id="3.40.50.1000">
    <property type="entry name" value="HAD superfamily/HAD-like"/>
    <property type="match status" value="1"/>
</dbReference>
<evidence type="ECO:0000256" key="2">
    <source>
        <dbReference type="ARBA" id="ARBA00004818"/>
    </source>
</evidence>
<protein>
    <recommendedName>
        <fullName evidence="4">phosphoglycolate phosphatase</fullName>
        <ecNumber evidence="4">3.1.3.18</ecNumber>
    </recommendedName>
</protein>
<evidence type="ECO:0000256" key="1">
    <source>
        <dbReference type="ARBA" id="ARBA00000830"/>
    </source>
</evidence>
<dbReference type="InterPro" id="IPR041492">
    <property type="entry name" value="HAD_2"/>
</dbReference>
<comment type="catalytic activity">
    <reaction evidence="1">
        <text>2-phosphoglycolate + H2O = glycolate + phosphate</text>
        <dbReference type="Rhea" id="RHEA:14369"/>
        <dbReference type="ChEBI" id="CHEBI:15377"/>
        <dbReference type="ChEBI" id="CHEBI:29805"/>
        <dbReference type="ChEBI" id="CHEBI:43474"/>
        <dbReference type="ChEBI" id="CHEBI:58033"/>
        <dbReference type="EC" id="3.1.3.18"/>
    </reaction>
</comment>
<evidence type="ECO:0000256" key="3">
    <source>
        <dbReference type="ARBA" id="ARBA00006171"/>
    </source>
</evidence>
<dbReference type="SFLD" id="SFLDS00003">
    <property type="entry name" value="Haloacid_Dehalogenase"/>
    <property type="match status" value="1"/>
</dbReference>
<dbReference type="SFLD" id="SFLDG01129">
    <property type="entry name" value="C1.5:_HAD__Beta-PGM__Phosphata"/>
    <property type="match status" value="1"/>
</dbReference>
<dbReference type="RefSeq" id="WP_272650014.1">
    <property type="nucleotide sequence ID" value="NZ_JAZDDG010000002.1"/>
</dbReference>
<keyword evidence="6" id="KW-1185">Reference proteome</keyword>
<organism evidence="5 6">
    <name type="scientific">Maribacter cobaltidurans</name>
    <dbReference type="NCBI Taxonomy" id="1178778"/>
    <lineage>
        <taxon>Bacteria</taxon>
        <taxon>Pseudomonadati</taxon>
        <taxon>Bacteroidota</taxon>
        <taxon>Flavobacteriia</taxon>
        <taxon>Flavobacteriales</taxon>
        <taxon>Flavobacteriaceae</taxon>
        <taxon>Maribacter</taxon>
    </lineage>
</organism>
<dbReference type="Gene3D" id="1.10.150.240">
    <property type="entry name" value="Putative phosphatase, domain 2"/>
    <property type="match status" value="1"/>
</dbReference>